<dbReference type="OrthoDB" id="69269at2759"/>
<reference evidence="3" key="1">
    <citation type="journal article" date="2021" name="IMA Fungus">
        <title>Genomic characterization of three marine fungi, including Emericellopsis atlantica sp. nov. with signatures of a generalist lifestyle and marine biomass degradation.</title>
        <authorList>
            <person name="Hagestad O.C."/>
            <person name="Hou L."/>
            <person name="Andersen J.H."/>
            <person name="Hansen E.H."/>
            <person name="Altermark B."/>
            <person name="Li C."/>
            <person name="Kuhnert E."/>
            <person name="Cox R.J."/>
            <person name="Crous P.W."/>
            <person name="Spatafora J.W."/>
            <person name="Lail K."/>
            <person name="Amirebrahimi M."/>
            <person name="Lipzen A."/>
            <person name="Pangilinan J."/>
            <person name="Andreopoulos W."/>
            <person name="Hayes R.D."/>
            <person name="Ng V."/>
            <person name="Grigoriev I.V."/>
            <person name="Jackson S.A."/>
            <person name="Sutton T.D.S."/>
            <person name="Dobson A.D.W."/>
            <person name="Rama T."/>
        </authorList>
    </citation>
    <scope>NUCLEOTIDE SEQUENCE</scope>
    <source>
        <strain evidence="3">TRa018bII</strain>
    </source>
</reference>
<dbReference type="PANTHER" id="PTHR23509">
    <property type="entry name" value="PA-PL1 PHOSPHOLIPASE FAMILY"/>
    <property type="match status" value="1"/>
</dbReference>
<feature type="compositionally biased region" description="Basic and acidic residues" evidence="1">
    <location>
        <begin position="85"/>
        <end position="94"/>
    </location>
</feature>
<feature type="compositionally biased region" description="Basic and acidic residues" evidence="1">
    <location>
        <begin position="113"/>
        <end position="128"/>
    </location>
</feature>
<accession>A0A9P8C3L1</accession>
<dbReference type="InterPro" id="IPR029058">
    <property type="entry name" value="AB_hydrolase_fold"/>
</dbReference>
<feature type="compositionally biased region" description="Low complexity" evidence="1">
    <location>
        <begin position="206"/>
        <end position="215"/>
    </location>
</feature>
<feature type="domain" description="DDHD" evidence="2">
    <location>
        <begin position="738"/>
        <end position="942"/>
    </location>
</feature>
<dbReference type="PROSITE" id="PS51043">
    <property type="entry name" value="DDHD"/>
    <property type="match status" value="1"/>
</dbReference>
<dbReference type="SUPFAM" id="SSF53474">
    <property type="entry name" value="alpha/beta-Hydrolases"/>
    <property type="match status" value="1"/>
</dbReference>
<dbReference type="GO" id="GO:0004620">
    <property type="term" value="F:phospholipase activity"/>
    <property type="evidence" value="ECO:0007669"/>
    <property type="project" value="TreeGrafter"/>
</dbReference>
<dbReference type="Pfam" id="PF02862">
    <property type="entry name" value="DDHD"/>
    <property type="match status" value="2"/>
</dbReference>
<proteinExistence type="predicted"/>
<dbReference type="EMBL" id="MU251560">
    <property type="protein sequence ID" value="KAG9232212.1"/>
    <property type="molecule type" value="Genomic_DNA"/>
</dbReference>
<feature type="compositionally biased region" description="Polar residues" evidence="1">
    <location>
        <begin position="223"/>
        <end position="245"/>
    </location>
</feature>
<dbReference type="AlphaFoldDB" id="A0A9P8C3L1"/>
<gene>
    <name evidence="3" type="ORF">BJ875DRAFT_381198</name>
</gene>
<protein>
    <submittedName>
        <fullName evidence="3">DDHD domain-containing protein</fullName>
    </submittedName>
</protein>
<feature type="region of interest" description="Disordered" evidence="1">
    <location>
        <begin position="85"/>
        <end position="305"/>
    </location>
</feature>
<evidence type="ECO:0000256" key="1">
    <source>
        <dbReference type="SAM" id="MobiDB-lite"/>
    </source>
</evidence>
<dbReference type="Proteomes" id="UP000824998">
    <property type="component" value="Unassembled WGS sequence"/>
</dbReference>
<organism evidence="3 4">
    <name type="scientific">Amylocarpus encephaloides</name>
    <dbReference type="NCBI Taxonomy" id="45428"/>
    <lineage>
        <taxon>Eukaryota</taxon>
        <taxon>Fungi</taxon>
        <taxon>Dikarya</taxon>
        <taxon>Ascomycota</taxon>
        <taxon>Pezizomycotina</taxon>
        <taxon>Leotiomycetes</taxon>
        <taxon>Helotiales</taxon>
        <taxon>Helotiales incertae sedis</taxon>
        <taxon>Amylocarpus</taxon>
    </lineage>
</organism>
<dbReference type="GO" id="GO:0046872">
    <property type="term" value="F:metal ion binding"/>
    <property type="evidence" value="ECO:0007669"/>
    <property type="project" value="InterPro"/>
</dbReference>
<dbReference type="InterPro" id="IPR058055">
    <property type="entry name" value="PA-PLA1"/>
</dbReference>
<feature type="region of interest" description="Disordered" evidence="1">
    <location>
        <begin position="47"/>
        <end position="73"/>
    </location>
</feature>
<dbReference type="GO" id="GO:0005737">
    <property type="term" value="C:cytoplasm"/>
    <property type="evidence" value="ECO:0007669"/>
    <property type="project" value="TreeGrafter"/>
</dbReference>
<keyword evidence="4" id="KW-1185">Reference proteome</keyword>
<comment type="caution">
    <text evidence="3">The sequence shown here is derived from an EMBL/GenBank/DDBJ whole genome shotgun (WGS) entry which is preliminary data.</text>
</comment>
<dbReference type="InterPro" id="IPR004177">
    <property type="entry name" value="DDHD_dom"/>
</dbReference>
<name>A0A9P8C3L1_9HELO</name>
<feature type="compositionally biased region" description="Basic and acidic residues" evidence="1">
    <location>
        <begin position="137"/>
        <end position="180"/>
    </location>
</feature>
<feature type="compositionally biased region" description="Basic and acidic residues" evidence="1">
    <location>
        <begin position="190"/>
        <end position="201"/>
    </location>
</feature>
<evidence type="ECO:0000259" key="2">
    <source>
        <dbReference type="PROSITE" id="PS51043"/>
    </source>
</evidence>
<sequence length="966" mass="106796">MSESSHTYGPSCHHARNVAVEETDGGDVPKLKAQYFYSSPLPIDDPLSVAPTLGGSDARSAHPLRPFSPRDNNALDETWLGWCSSKDKKQDRKPTANPHIKGCSDDACAGEPETMKYDKKLASKRGGESSKTTTKTVSHEEDTHKKRHARAETGKAENKEPHAHEYKNYRAIEKHERSKQFNEYNKTHHHEGAAHSKDRSSRRSKSTPTTPPSIKNGKRDANVRSSGSDVTTLINQSTSAGTSGQPFVKLPSKYDGASDRRSSTYDETEHGNPQVDSQTVKEAEFTRSQSAEDTGCKAHKSQKGHHEVPVGVSRLHMVKIPDLQMCPIYWSPVHDIATVTRGTWFYKDTMYPVEPAVANQLELGYRDLRPWSQTWKDELNSAMDVGAAGEEKVVHQLWPKDELPKEPASKRGGCQVAKTPYGATKCFHREASAEGTIGVDGNPTDAGTISKTYSSAKVIYINKRRAHVLKPTLQPSSYYGRKPIHKILKGINVGICVVRGFDWKSWENLHPSKKPATTKKAAGHAAVSGDAEDARISTCSVCEAHENPPLVRDLVLVVHGIGQKLSERVESFNFTHAINSFRRCVNTELANGGVQRVLREDCGGIMVLPVNWRSSLSFEDGGLVQGKEHQKLDAPDFSMKDITPESIPAVRNMISDVMLDIPFYMSHHKPRMIQAVICEANRVYRLWCKNNPEFNCEGRVHIIAHSLGSAMAVDILSEQPTFVPKIDLTNKGLNAKHFDFDCTNLFFAGSPAAFFLLLEKGRLLPRRGRGKVDAEYSDDNDQSIAGEAGTYGCMAVDNVYNIMHCNDPIAYRLNPTVDPQYAASLKPAQVPSASLSFFETIGKAVKSMTSGSSSSDLAVGEVAKPALIARLPSQLELDVHDFTREEIAEKKYYLLNDNGQIDWCLSSGGGPLEIQYINMLSAHSSYWVALDFIRMIVTECGRRPGKRHTLPNMRAAKIGHKSGQKS</sequence>
<feature type="compositionally biased region" description="Basic and acidic residues" evidence="1">
    <location>
        <begin position="256"/>
        <end position="270"/>
    </location>
</feature>
<dbReference type="SMART" id="SM01127">
    <property type="entry name" value="DDHD"/>
    <property type="match status" value="1"/>
</dbReference>
<dbReference type="PANTHER" id="PTHR23509:SF6">
    <property type="entry name" value="PHOSPHOLIPASE C1020.13C-RELATED"/>
    <property type="match status" value="1"/>
</dbReference>
<evidence type="ECO:0000313" key="4">
    <source>
        <dbReference type="Proteomes" id="UP000824998"/>
    </source>
</evidence>
<evidence type="ECO:0000313" key="3">
    <source>
        <dbReference type="EMBL" id="KAG9232212.1"/>
    </source>
</evidence>